<keyword evidence="2" id="KW-0238">DNA-binding</keyword>
<dbReference type="GO" id="GO:0004803">
    <property type="term" value="F:transposase activity"/>
    <property type="evidence" value="ECO:0007669"/>
    <property type="project" value="InterPro"/>
</dbReference>
<comment type="caution">
    <text evidence="5">The sequence shown here is derived from an EMBL/GenBank/DDBJ whole genome shotgun (WGS) entry which is preliminary data.</text>
</comment>
<proteinExistence type="predicted"/>
<organism evidence="5 6">
    <name type="scientific">Macrosiphum euphorbiae</name>
    <name type="common">potato aphid</name>
    <dbReference type="NCBI Taxonomy" id="13131"/>
    <lineage>
        <taxon>Eukaryota</taxon>
        <taxon>Metazoa</taxon>
        <taxon>Ecdysozoa</taxon>
        <taxon>Arthropoda</taxon>
        <taxon>Hexapoda</taxon>
        <taxon>Insecta</taxon>
        <taxon>Pterygota</taxon>
        <taxon>Neoptera</taxon>
        <taxon>Paraneoptera</taxon>
        <taxon>Hemiptera</taxon>
        <taxon>Sternorrhyncha</taxon>
        <taxon>Aphidomorpha</taxon>
        <taxon>Aphidoidea</taxon>
        <taxon>Aphididae</taxon>
        <taxon>Macrosiphini</taxon>
        <taxon>Macrosiphum</taxon>
    </lineage>
</organism>
<gene>
    <name evidence="5" type="ORF">MEUPH1_LOCUS11868</name>
</gene>
<reference evidence="5 6" key="1">
    <citation type="submission" date="2023-01" db="EMBL/GenBank/DDBJ databases">
        <authorList>
            <person name="Whitehead M."/>
        </authorList>
    </citation>
    <scope>NUCLEOTIDE SEQUENCE [LARGE SCALE GENOMIC DNA]</scope>
</reference>
<dbReference type="PROSITE" id="PS01007">
    <property type="entry name" value="TRANSPOSASE_MUTATOR"/>
    <property type="match status" value="1"/>
</dbReference>
<keyword evidence="3" id="KW-0233">DNA recombination</keyword>
<evidence type="ECO:0000313" key="5">
    <source>
        <dbReference type="EMBL" id="CAI6356094.1"/>
    </source>
</evidence>
<dbReference type="InterPro" id="IPR018289">
    <property type="entry name" value="MULE_transposase_dom"/>
</dbReference>
<sequence>MEQIDVLSEHNYVYLEGQITIENHLIDHNYHAPIEDNSDIESDYDVINEDSDDENENIEPSSNYDAENMQLNRTYICIPGVHDKSNIYIDNFQYKYYKKSVLRNKMYLICEKQRNKKVNEYCPATAIIENIHDPEYRMQLQPGGHNHGVVEEDIDMPYLRRAIGRRATTLGAMSMPIRHIYNEEIVSHPAGSLGYTFQQAQHRCKRMKSCRRPKIPETIPALIHLLNMPEHITYRTTLREPPSEFFQQALTVDGITIGVIFANLDMIAMFREELRAVTYAGCDGTFKTTPSSPKQFRRGSLMTFQIVYKNVSFPIVYALLSMATEQAYISFFRVVRNMLPLEYDGLTIITDYERGLMNAVQEVFPESRLQCCWFHFCQSIVRYCRRKYNLVLDLIKTNPVAARVLRMVLALPHLPANRGNESCPNCCINDGFRAILDFAHQNIEVYQRMETFLIGYVQNFWLVQVGPELITVFAIEIRTNNYLESFHNQLLRFFGMHPNIWDFIRNNL</sequence>
<accession>A0AAV0WJV1</accession>
<dbReference type="InterPro" id="IPR001207">
    <property type="entry name" value="Transposase_mutator"/>
</dbReference>
<dbReference type="AlphaFoldDB" id="A0AAV0WJV1"/>
<keyword evidence="6" id="KW-1185">Reference proteome</keyword>
<protein>
    <recommendedName>
        <fullName evidence="4">MULE transposase domain-containing protein</fullName>
    </recommendedName>
</protein>
<name>A0AAV0WJV1_9HEMI</name>
<dbReference type="Pfam" id="PF10551">
    <property type="entry name" value="MULE"/>
    <property type="match status" value="1"/>
</dbReference>
<dbReference type="Proteomes" id="UP001160148">
    <property type="component" value="Unassembled WGS sequence"/>
</dbReference>
<dbReference type="EMBL" id="CARXXK010000002">
    <property type="protein sequence ID" value="CAI6356094.1"/>
    <property type="molecule type" value="Genomic_DNA"/>
</dbReference>
<evidence type="ECO:0000259" key="4">
    <source>
        <dbReference type="Pfam" id="PF10551"/>
    </source>
</evidence>
<evidence type="ECO:0000256" key="3">
    <source>
        <dbReference type="ARBA" id="ARBA00023172"/>
    </source>
</evidence>
<evidence type="ECO:0000256" key="2">
    <source>
        <dbReference type="ARBA" id="ARBA00023125"/>
    </source>
</evidence>
<dbReference type="GO" id="GO:0006313">
    <property type="term" value="P:DNA transposition"/>
    <property type="evidence" value="ECO:0007669"/>
    <property type="project" value="InterPro"/>
</dbReference>
<keyword evidence="1" id="KW-0815">Transposition</keyword>
<dbReference type="GO" id="GO:0003677">
    <property type="term" value="F:DNA binding"/>
    <property type="evidence" value="ECO:0007669"/>
    <property type="project" value="UniProtKB-KW"/>
</dbReference>
<evidence type="ECO:0000313" key="6">
    <source>
        <dbReference type="Proteomes" id="UP001160148"/>
    </source>
</evidence>
<evidence type="ECO:0000256" key="1">
    <source>
        <dbReference type="ARBA" id="ARBA00022578"/>
    </source>
</evidence>
<feature type="domain" description="MULE transposase" evidence="4">
    <location>
        <begin position="282"/>
        <end position="378"/>
    </location>
</feature>